<organism evidence="1 2">
    <name type="scientific">Candidatus Faeciplasma avium</name>
    <dbReference type="NCBI Taxonomy" id="2840798"/>
    <lineage>
        <taxon>Bacteria</taxon>
        <taxon>Bacillati</taxon>
        <taxon>Bacillota</taxon>
        <taxon>Clostridia</taxon>
        <taxon>Eubacteriales</taxon>
        <taxon>Oscillospiraceae</taxon>
        <taxon>Oscillospiraceae incertae sedis</taxon>
        <taxon>Candidatus Faeciplasma</taxon>
    </lineage>
</organism>
<dbReference type="InterPro" id="IPR009706">
    <property type="entry name" value="DUF1287"/>
</dbReference>
<evidence type="ECO:0000313" key="2">
    <source>
        <dbReference type="Proteomes" id="UP000823960"/>
    </source>
</evidence>
<dbReference type="AlphaFoldDB" id="A0A9D1NSF9"/>
<dbReference type="Proteomes" id="UP000823960">
    <property type="component" value="Unassembled WGS sequence"/>
</dbReference>
<dbReference type="Pfam" id="PF06940">
    <property type="entry name" value="DUF1287"/>
    <property type="match status" value="1"/>
</dbReference>
<protein>
    <submittedName>
        <fullName evidence="1">DUF1287 domain-containing protein</fullName>
    </submittedName>
</protein>
<name>A0A9D1NSF9_9FIRM</name>
<comment type="caution">
    <text evidence="1">The sequence shown here is derived from an EMBL/GenBank/DDBJ whole genome shotgun (WGS) entry which is preliminary data.</text>
</comment>
<gene>
    <name evidence="1" type="ORF">IAD28_07310</name>
</gene>
<sequence length="224" mass="25272">MSKARRSRAFMIAVYLLAIAAVLFVAARGLYVGLGLHERRYPSSYFGITVYKSEVDLDRDGIDDQTDILQSVRSYIATKPIYKSVYYDGGYPDDGFGVCTDVVAQGLLGAGYDLRALIGLDRRTYPERYEDEPIDDNIDFRRVRNQLVYLEGNAISLTTDIYQLEQWQGGDIVVFENHIGVVSDMRNSDGIALVIHHGSVTQAAYEQDILEERKDEIVGHFRIS</sequence>
<accession>A0A9D1NSF9</accession>
<reference evidence="1" key="2">
    <citation type="journal article" date="2021" name="PeerJ">
        <title>Extensive microbial diversity within the chicken gut microbiome revealed by metagenomics and culture.</title>
        <authorList>
            <person name="Gilroy R."/>
            <person name="Ravi A."/>
            <person name="Getino M."/>
            <person name="Pursley I."/>
            <person name="Horton D.L."/>
            <person name="Alikhan N.F."/>
            <person name="Baker D."/>
            <person name="Gharbi K."/>
            <person name="Hall N."/>
            <person name="Watson M."/>
            <person name="Adriaenssens E.M."/>
            <person name="Foster-Nyarko E."/>
            <person name="Jarju S."/>
            <person name="Secka A."/>
            <person name="Antonio M."/>
            <person name="Oren A."/>
            <person name="Chaudhuri R.R."/>
            <person name="La Ragione R."/>
            <person name="Hildebrand F."/>
            <person name="Pallen M.J."/>
        </authorList>
    </citation>
    <scope>NUCLEOTIDE SEQUENCE</scope>
    <source>
        <strain evidence="1">1370</strain>
    </source>
</reference>
<proteinExistence type="predicted"/>
<evidence type="ECO:0000313" key="1">
    <source>
        <dbReference type="EMBL" id="HIV11478.1"/>
    </source>
</evidence>
<dbReference type="EMBL" id="DVOL01000107">
    <property type="protein sequence ID" value="HIV11478.1"/>
    <property type="molecule type" value="Genomic_DNA"/>
</dbReference>
<reference evidence="1" key="1">
    <citation type="submission" date="2020-10" db="EMBL/GenBank/DDBJ databases">
        <authorList>
            <person name="Gilroy R."/>
        </authorList>
    </citation>
    <scope>NUCLEOTIDE SEQUENCE</scope>
    <source>
        <strain evidence="1">1370</strain>
    </source>
</reference>